<feature type="non-terminal residue" evidence="1">
    <location>
        <position position="53"/>
    </location>
</feature>
<name>A0A1M7T7C1_FERGO</name>
<keyword evidence="2" id="KW-1185">Reference proteome</keyword>
<gene>
    <name evidence="1" type="ORF">SAMN02745226_01657</name>
</gene>
<proteinExistence type="predicted"/>
<accession>A0A1M7T7C1</accession>
<dbReference type="EMBL" id="FRDJ01000010">
    <property type="protein sequence ID" value="SHN66567.1"/>
    <property type="molecule type" value="Genomic_DNA"/>
</dbReference>
<organism evidence="1 2">
    <name type="scientific">Fervidobacterium gondwanense DSM 13020</name>
    <dbReference type="NCBI Taxonomy" id="1121883"/>
    <lineage>
        <taxon>Bacteria</taxon>
        <taxon>Thermotogati</taxon>
        <taxon>Thermotogota</taxon>
        <taxon>Thermotogae</taxon>
        <taxon>Thermotogales</taxon>
        <taxon>Fervidobacteriaceae</taxon>
        <taxon>Fervidobacterium</taxon>
    </lineage>
</organism>
<dbReference type="Proteomes" id="UP000184207">
    <property type="component" value="Unassembled WGS sequence"/>
</dbReference>
<sequence>MDSRKFATVSQAKTKFRQPNCGGRENRIPNCIYLCLFWKARVRKEPLSERDGN</sequence>
<reference evidence="2" key="1">
    <citation type="submission" date="2016-12" db="EMBL/GenBank/DDBJ databases">
        <authorList>
            <person name="Varghese N."/>
            <person name="Submissions S."/>
        </authorList>
    </citation>
    <scope>NUCLEOTIDE SEQUENCE [LARGE SCALE GENOMIC DNA]</scope>
    <source>
        <strain evidence="2">DSM 13020</strain>
    </source>
</reference>
<protein>
    <submittedName>
        <fullName evidence="1">Uncharacterized protein</fullName>
    </submittedName>
</protein>
<dbReference type="AlphaFoldDB" id="A0A1M7T7C1"/>
<evidence type="ECO:0000313" key="1">
    <source>
        <dbReference type="EMBL" id="SHN66567.1"/>
    </source>
</evidence>
<evidence type="ECO:0000313" key="2">
    <source>
        <dbReference type="Proteomes" id="UP000184207"/>
    </source>
</evidence>